<dbReference type="PROSITE" id="PS00893">
    <property type="entry name" value="NUDIX_BOX"/>
    <property type="match status" value="1"/>
</dbReference>
<feature type="region of interest" description="Disordered" evidence="11">
    <location>
        <begin position="244"/>
        <end position="318"/>
    </location>
</feature>
<dbReference type="PANTHER" id="PTHR23114:SF17">
    <property type="entry name" value="M7GPPPN-MRNA HYDROLASE"/>
    <property type="match status" value="1"/>
</dbReference>
<dbReference type="InterPro" id="IPR000086">
    <property type="entry name" value="NUDIX_hydrolase_dom"/>
</dbReference>
<reference evidence="15" key="1">
    <citation type="submission" date="2012-12" db="EMBL/GenBank/DDBJ databases">
        <authorList>
            <person name="Hellsten U."/>
            <person name="Grimwood J."/>
            <person name="Chapman J.A."/>
            <person name="Shapiro H."/>
            <person name="Aerts A."/>
            <person name="Otillar R.P."/>
            <person name="Terry A.Y."/>
            <person name="Boore J.L."/>
            <person name="Simakov O."/>
            <person name="Marletaz F."/>
            <person name="Cho S.-J."/>
            <person name="Edsinger-Gonzales E."/>
            <person name="Havlak P."/>
            <person name="Kuo D.-H."/>
            <person name="Larsson T."/>
            <person name="Lv J."/>
            <person name="Arendt D."/>
            <person name="Savage R."/>
            <person name="Osoegawa K."/>
            <person name="de Jong P."/>
            <person name="Lindberg D.R."/>
            <person name="Seaver E.C."/>
            <person name="Weisblat D.A."/>
            <person name="Putnam N.H."/>
            <person name="Grigoriev I.V."/>
            <person name="Rokhsar D.S."/>
        </authorList>
    </citation>
    <scope>NUCLEOTIDE SEQUENCE</scope>
    <source>
        <strain evidence="15">I ESC-2004</strain>
    </source>
</reference>
<keyword evidence="5" id="KW-0479">Metal-binding</keyword>
<evidence type="ECO:0000313" key="14">
    <source>
        <dbReference type="EnsemblMetazoa" id="CapteP229101"/>
    </source>
</evidence>
<comment type="subcellular location">
    <subcellularLocation>
        <location evidence="2">Cytoplasm</location>
    </subcellularLocation>
</comment>
<dbReference type="OrthoDB" id="18996at2759"/>
<protein>
    <recommendedName>
        <fullName evidence="10">mRNA-decapping enzyme 2</fullName>
    </recommendedName>
</protein>
<dbReference type="Gene3D" id="3.90.79.10">
    <property type="entry name" value="Nucleoside Triphosphate Pyrophosphohydrolase"/>
    <property type="match status" value="1"/>
</dbReference>
<dbReference type="AlphaFoldDB" id="R7U899"/>
<dbReference type="EMBL" id="KB303858">
    <property type="protein sequence ID" value="ELU02605.1"/>
    <property type="molecule type" value="Genomic_DNA"/>
</dbReference>
<evidence type="ECO:0000256" key="6">
    <source>
        <dbReference type="ARBA" id="ARBA00022801"/>
    </source>
</evidence>
<evidence type="ECO:0000256" key="4">
    <source>
        <dbReference type="ARBA" id="ARBA00022490"/>
    </source>
</evidence>
<evidence type="ECO:0000256" key="1">
    <source>
        <dbReference type="ARBA" id="ARBA00001936"/>
    </source>
</evidence>
<keyword evidence="15" id="KW-1185">Reference proteome</keyword>
<feature type="compositionally biased region" description="Basic and acidic residues" evidence="11">
    <location>
        <begin position="292"/>
        <end position="305"/>
    </location>
</feature>
<evidence type="ECO:0000313" key="15">
    <source>
        <dbReference type="Proteomes" id="UP000014760"/>
    </source>
</evidence>
<dbReference type="PANTHER" id="PTHR23114">
    <property type="entry name" value="M7GPPPN-MRNA HYDROLASE"/>
    <property type="match status" value="1"/>
</dbReference>
<gene>
    <name evidence="13" type="ORF">CAPTEDRAFT_229101</name>
</gene>
<dbReference type="GO" id="GO:0000932">
    <property type="term" value="C:P-body"/>
    <property type="evidence" value="ECO:0007669"/>
    <property type="project" value="TreeGrafter"/>
</dbReference>
<comment type="similarity">
    <text evidence="3">Belongs to the Nudix hydrolase family. DCP2 subfamily.</text>
</comment>
<dbReference type="InterPro" id="IPR044099">
    <property type="entry name" value="Dcp2_NUDIX"/>
</dbReference>
<evidence type="ECO:0000256" key="8">
    <source>
        <dbReference type="ARBA" id="ARBA00023211"/>
    </source>
</evidence>
<dbReference type="Gene3D" id="1.10.10.1050">
    <property type="entry name" value="Dcp2, box A domain"/>
    <property type="match status" value="1"/>
</dbReference>
<dbReference type="InterPro" id="IPR020084">
    <property type="entry name" value="NUDIX_hydrolase_CS"/>
</dbReference>
<evidence type="ECO:0000256" key="2">
    <source>
        <dbReference type="ARBA" id="ARBA00004496"/>
    </source>
</evidence>
<dbReference type="Pfam" id="PF00293">
    <property type="entry name" value="NUDIX"/>
    <property type="match status" value="1"/>
</dbReference>
<dbReference type="GO" id="GO:0030145">
    <property type="term" value="F:manganese ion binding"/>
    <property type="evidence" value="ECO:0007669"/>
    <property type="project" value="InterPro"/>
</dbReference>
<reference evidence="13 15" key="2">
    <citation type="journal article" date="2013" name="Nature">
        <title>Insights into bilaterian evolution from three spiralian genomes.</title>
        <authorList>
            <person name="Simakov O."/>
            <person name="Marletaz F."/>
            <person name="Cho S.J."/>
            <person name="Edsinger-Gonzales E."/>
            <person name="Havlak P."/>
            <person name="Hellsten U."/>
            <person name="Kuo D.H."/>
            <person name="Larsson T."/>
            <person name="Lv J."/>
            <person name="Arendt D."/>
            <person name="Savage R."/>
            <person name="Osoegawa K."/>
            <person name="de Jong P."/>
            <person name="Grimwood J."/>
            <person name="Chapman J.A."/>
            <person name="Shapiro H."/>
            <person name="Aerts A."/>
            <person name="Otillar R.P."/>
            <person name="Terry A.Y."/>
            <person name="Boore J.L."/>
            <person name="Grigoriev I.V."/>
            <person name="Lindberg D.R."/>
            <person name="Seaver E.C."/>
            <person name="Weisblat D.A."/>
            <person name="Putnam N.H."/>
            <person name="Rokhsar D.S."/>
        </authorList>
    </citation>
    <scope>NUCLEOTIDE SEQUENCE</scope>
    <source>
        <strain evidence="13 15">I ESC-2004</strain>
    </source>
</reference>
<evidence type="ECO:0000256" key="10">
    <source>
        <dbReference type="ARBA" id="ARBA00078183"/>
    </source>
</evidence>
<feature type="compositionally biased region" description="Basic and acidic residues" evidence="11">
    <location>
        <begin position="247"/>
        <end position="268"/>
    </location>
</feature>
<sequence>METPIVNRIVSSTGYKIPDDVLVDLCSRFVINIPEEERQDLIRIFFQIELAHWFYLDFYCQERDELKPSLFKNCPNLIPHSNDVDTILESWREYKMMVPTYGAILLDSSYKQCLLVQGFWSRSSWGFPKGKVNEGEPQHTCAIREVLEETGFDISDLIDLNEYIDFKMHEQLTRLYLVPNVPLDTQFQPRTRNEIKRLEWFTVNKLPLHKKDPVCKQELGLNPNAFFMVIPFIRHLRKWISQQQKGRSKETAAEDSEDNQKVPRDTRAKLFTKQRTKDDASPAQRKASFSQRTKDKPQQITKRDVNAANPTAEFAGERPRMLKGRSLRKGVPAWNNFHLNVDDIMTAMFPSYVPPS</sequence>
<dbReference type="FunFam" id="3.90.79.10:FF:000003">
    <property type="entry name" value="M7GpppN-mRNA hydrolase isoform 2"/>
    <property type="match status" value="1"/>
</dbReference>
<dbReference type="InterPro" id="IPR015797">
    <property type="entry name" value="NUDIX_hydrolase-like_dom_sf"/>
</dbReference>
<dbReference type="STRING" id="283909.R7U899"/>
<dbReference type="EMBL" id="AMQN01008733">
    <property type="status" value="NOT_ANNOTATED_CDS"/>
    <property type="molecule type" value="Genomic_DNA"/>
</dbReference>
<proteinExistence type="inferred from homology"/>
<evidence type="ECO:0000313" key="13">
    <source>
        <dbReference type="EMBL" id="ELU02605.1"/>
    </source>
</evidence>
<keyword evidence="8" id="KW-0464">Manganese</keyword>
<evidence type="ECO:0000256" key="5">
    <source>
        <dbReference type="ARBA" id="ARBA00022723"/>
    </source>
</evidence>
<dbReference type="GO" id="GO:0000290">
    <property type="term" value="P:deadenylation-dependent decapping of nuclear-transcribed mRNA"/>
    <property type="evidence" value="ECO:0007669"/>
    <property type="project" value="InterPro"/>
</dbReference>
<dbReference type="Pfam" id="PF05026">
    <property type="entry name" value="DCP2"/>
    <property type="match status" value="1"/>
</dbReference>
<dbReference type="InterPro" id="IPR036189">
    <property type="entry name" value="DCP2_BoxA_sf"/>
</dbReference>
<evidence type="ECO:0000256" key="7">
    <source>
        <dbReference type="ARBA" id="ARBA00022884"/>
    </source>
</evidence>
<dbReference type="PROSITE" id="PS51462">
    <property type="entry name" value="NUDIX"/>
    <property type="match status" value="1"/>
</dbReference>
<organism evidence="13">
    <name type="scientific">Capitella teleta</name>
    <name type="common">Polychaete worm</name>
    <dbReference type="NCBI Taxonomy" id="283909"/>
    <lineage>
        <taxon>Eukaryota</taxon>
        <taxon>Metazoa</taxon>
        <taxon>Spiralia</taxon>
        <taxon>Lophotrochozoa</taxon>
        <taxon>Annelida</taxon>
        <taxon>Polychaeta</taxon>
        <taxon>Sedentaria</taxon>
        <taxon>Scolecida</taxon>
        <taxon>Capitellidae</taxon>
        <taxon>Capitella</taxon>
    </lineage>
</organism>
<keyword evidence="4" id="KW-0963">Cytoplasm</keyword>
<dbReference type="SUPFAM" id="SSF55811">
    <property type="entry name" value="Nudix"/>
    <property type="match status" value="1"/>
</dbReference>
<accession>R7U899</accession>
<dbReference type="GO" id="GO:0003723">
    <property type="term" value="F:RNA binding"/>
    <property type="evidence" value="ECO:0007669"/>
    <property type="project" value="UniProtKB-KW"/>
</dbReference>
<keyword evidence="6" id="KW-0378">Hydrolase</keyword>
<evidence type="ECO:0000259" key="12">
    <source>
        <dbReference type="PROSITE" id="PS51462"/>
    </source>
</evidence>
<dbReference type="EnsemblMetazoa" id="CapteT229101">
    <property type="protein sequence ID" value="CapteP229101"/>
    <property type="gene ID" value="CapteG229101"/>
</dbReference>
<evidence type="ECO:0000256" key="11">
    <source>
        <dbReference type="SAM" id="MobiDB-lite"/>
    </source>
</evidence>
<comment type="cofactor">
    <cofactor evidence="1">
        <name>Mn(2+)</name>
        <dbReference type="ChEBI" id="CHEBI:29035"/>
    </cofactor>
</comment>
<dbReference type="SUPFAM" id="SSF140586">
    <property type="entry name" value="Dcp2 domain-like"/>
    <property type="match status" value="1"/>
</dbReference>
<dbReference type="CDD" id="cd03672">
    <property type="entry name" value="NUDIX_Dcp2p_Nudt20"/>
    <property type="match status" value="1"/>
</dbReference>
<keyword evidence="7" id="KW-0694">RNA-binding</keyword>
<feature type="domain" description="Nudix hydrolase" evidence="12">
    <location>
        <begin position="96"/>
        <end position="227"/>
    </location>
</feature>
<dbReference type="SMART" id="SM01125">
    <property type="entry name" value="DCP2"/>
    <property type="match status" value="1"/>
</dbReference>
<dbReference type="GO" id="GO:0140933">
    <property type="term" value="F:5'-(N(7)-methylguanosine 5'-triphospho)-[mRNA] hydrolase activity"/>
    <property type="evidence" value="ECO:0007669"/>
    <property type="project" value="UniProtKB-EC"/>
</dbReference>
<dbReference type="OMA" id="PIRLCFQ"/>
<comment type="catalytic activity">
    <reaction evidence="9">
        <text>a 5'-end (N(7)-methyl 5'-triphosphoguanosine)-ribonucleoside in mRNA + H2O = N(7)-methyl-GDP + a 5'-end phospho-ribonucleoside in mRNA + 2 H(+)</text>
        <dbReference type="Rhea" id="RHEA:67484"/>
        <dbReference type="Rhea" id="RHEA-COMP:15692"/>
        <dbReference type="Rhea" id="RHEA-COMP:17167"/>
        <dbReference type="ChEBI" id="CHEBI:15377"/>
        <dbReference type="ChEBI" id="CHEBI:15378"/>
        <dbReference type="ChEBI" id="CHEBI:63714"/>
        <dbReference type="ChEBI" id="CHEBI:138282"/>
        <dbReference type="ChEBI" id="CHEBI:156461"/>
        <dbReference type="EC" id="3.6.1.62"/>
    </reaction>
    <physiologicalReaction direction="left-to-right" evidence="9">
        <dbReference type="Rhea" id="RHEA:67485"/>
    </physiologicalReaction>
</comment>
<evidence type="ECO:0000256" key="9">
    <source>
        <dbReference type="ARBA" id="ARBA00047661"/>
    </source>
</evidence>
<evidence type="ECO:0000256" key="3">
    <source>
        <dbReference type="ARBA" id="ARBA00005279"/>
    </source>
</evidence>
<dbReference type="Proteomes" id="UP000014760">
    <property type="component" value="Unassembled WGS sequence"/>
</dbReference>
<reference evidence="14" key="3">
    <citation type="submission" date="2015-06" db="UniProtKB">
        <authorList>
            <consortium name="EnsemblMetazoa"/>
        </authorList>
    </citation>
    <scope>IDENTIFICATION</scope>
</reference>
<dbReference type="HOGENOM" id="CLU_008108_0_0_1"/>
<name>R7U899_CAPTE</name>
<dbReference type="GO" id="GO:0000184">
    <property type="term" value="P:nuclear-transcribed mRNA catabolic process, nonsense-mediated decay"/>
    <property type="evidence" value="ECO:0007669"/>
    <property type="project" value="InterPro"/>
</dbReference>
<dbReference type="InterPro" id="IPR007722">
    <property type="entry name" value="DCP2_BoxA"/>
</dbReference>